<evidence type="ECO:0000313" key="10">
    <source>
        <dbReference type="Proteomes" id="UP000198651"/>
    </source>
</evidence>
<keyword evidence="5" id="KW-0378">Hydrolase</keyword>
<protein>
    <recommendedName>
        <fullName evidence="2">exoribonuclease II</fullName>
        <ecNumber evidence="2">3.1.13.1</ecNumber>
    </recommendedName>
</protein>
<dbReference type="Proteomes" id="UP000198651">
    <property type="component" value="Chromosome I"/>
</dbReference>
<dbReference type="RefSeq" id="WP_092343243.1">
    <property type="nucleotide sequence ID" value="NZ_FLSL01000081.1"/>
</dbReference>
<dbReference type="InterPro" id="IPR003029">
    <property type="entry name" value="S1_domain"/>
</dbReference>
<name>A0A0S4M1J5_9BURK</name>
<keyword evidence="10" id="KW-1185">Reference proteome</keyword>
<evidence type="ECO:0000256" key="5">
    <source>
        <dbReference type="ARBA" id="ARBA00022801"/>
    </source>
</evidence>
<evidence type="ECO:0000259" key="8">
    <source>
        <dbReference type="PROSITE" id="PS50126"/>
    </source>
</evidence>
<dbReference type="InterPro" id="IPR022966">
    <property type="entry name" value="RNase_II/R_CS"/>
</dbReference>
<dbReference type="STRING" id="1561003.Ark11_0828"/>
<dbReference type="EC" id="3.1.13.1" evidence="2"/>
<comment type="catalytic activity">
    <reaction evidence="1">
        <text>Exonucleolytic cleavage in the 3'- to 5'-direction to yield nucleoside 5'-phosphates.</text>
        <dbReference type="EC" id="3.1.13.1"/>
    </reaction>
</comment>
<evidence type="ECO:0000256" key="6">
    <source>
        <dbReference type="ARBA" id="ARBA00022839"/>
    </source>
</evidence>
<dbReference type="PATRIC" id="fig|1561003.3.peg.826"/>
<dbReference type="SUPFAM" id="SSF50249">
    <property type="entry name" value="Nucleic acid-binding proteins"/>
    <property type="match status" value="2"/>
</dbReference>
<evidence type="ECO:0000256" key="4">
    <source>
        <dbReference type="ARBA" id="ARBA00022722"/>
    </source>
</evidence>
<evidence type="ECO:0000256" key="2">
    <source>
        <dbReference type="ARBA" id="ARBA00012163"/>
    </source>
</evidence>
<dbReference type="PANTHER" id="PTHR23355">
    <property type="entry name" value="RIBONUCLEASE"/>
    <property type="match status" value="1"/>
</dbReference>
<dbReference type="SMART" id="SM00955">
    <property type="entry name" value="RNB"/>
    <property type="match status" value="1"/>
</dbReference>
<evidence type="ECO:0000256" key="1">
    <source>
        <dbReference type="ARBA" id="ARBA00001849"/>
    </source>
</evidence>
<dbReference type="GO" id="GO:0006402">
    <property type="term" value="P:mRNA catabolic process"/>
    <property type="evidence" value="ECO:0007669"/>
    <property type="project" value="TreeGrafter"/>
</dbReference>
<dbReference type="InterPro" id="IPR050180">
    <property type="entry name" value="RNR_Ribonuclease"/>
</dbReference>
<keyword evidence="4" id="KW-0540">Nuclease</keyword>
<dbReference type="InterPro" id="IPR012340">
    <property type="entry name" value="NA-bd_OB-fold"/>
</dbReference>
<dbReference type="PROSITE" id="PS01175">
    <property type="entry name" value="RIBONUCLEASE_II"/>
    <property type="match status" value="1"/>
</dbReference>
<dbReference type="AlphaFoldDB" id="A0A0S4M1J5"/>
<proteinExistence type="predicted"/>
<dbReference type="PROSITE" id="PS50126">
    <property type="entry name" value="S1"/>
    <property type="match status" value="1"/>
</dbReference>
<keyword evidence="6" id="KW-0269">Exonuclease</keyword>
<evidence type="ECO:0000256" key="3">
    <source>
        <dbReference type="ARBA" id="ARBA00022490"/>
    </source>
</evidence>
<dbReference type="PANTHER" id="PTHR23355:SF9">
    <property type="entry name" value="DIS3-LIKE EXONUCLEASE 2"/>
    <property type="match status" value="1"/>
</dbReference>
<dbReference type="Pfam" id="PF00575">
    <property type="entry name" value="S1"/>
    <property type="match status" value="1"/>
</dbReference>
<dbReference type="CDD" id="cd04471">
    <property type="entry name" value="S1_RNase_R"/>
    <property type="match status" value="1"/>
</dbReference>
<reference evidence="10" key="1">
    <citation type="submission" date="2015-11" db="EMBL/GenBank/DDBJ databases">
        <authorList>
            <person name="Seth-Smith H.M.B."/>
        </authorList>
    </citation>
    <scope>NUCLEOTIDE SEQUENCE [LARGE SCALE GENOMIC DNA]</scope>
    <source>
        <strain evidence="10">2013Ark11</strain>
    </source>
</reference>
<keyword evidence="3" id="KW-0963">Cytoplasm</keyword>
<feature type="domain" description="S1 motif" evidence="8">
    <location>
        <begin position="547"/>
        <end position="628"/>
    </location>
</feature>
<dbReference type="NCBIfam" id="TIGR00358">
    <property type="entry name" value="3_prime_RNase"/>
    <property type="match status" value="1"/>
</dbReference>
<dbReference type="SMART" id="SM00316">
    <property type="entry name" value="S1"/>
    <property type="match status" value="1"/>
</dbReference>
<gene>
    <name evidence="9" type="primary">rnr</name>
    <name evidence="9" type="ORF">Ark11_0828</name>
</gene>
<organism evidence="9 10">
    <name type="scientific">Candidatus Ichthyocystis hellenicum</name>
    <dbReference type="NCBI Taxonomy" id="1561003"/>
    <lineage>
        <taxon>Bacteria</taxon>
        <taxon>Pseudomonadati</taxon>
        <taxon>Pseudomonadota</taxon>
        <taxon>Betaproteobacteria</taxon>
        <taxon>Burkholderiales</taxon>
        <taxon>Candidatus Ichthyocystis</taxon>
    </lineage>
</organism>
<keyword evidence="7" id="KW-0694">RNA-binding</keyword>
<dbReference type="OrthoDB" id="9764149at2"/>
<dbReference type="GO" id="GO:0003723">
    <property type="term" value="F:RNA binding"/>
    <property type="evidence" value="ECO:0007669"/>
    <property type="project" value="UniProtKB-KW"/>
</dbReference>
<dbReference type="GO" id="GO:0005829">
    <property type="term" value="C:cytosol"/>
    <property type="evidence" value="ECO:0007669"/>
    <property type="project" value="TreeGrafter"/>
</dbReference>
<evidence type="ECO:0000256" key="7">
    <source>
        <dbReference type="ARBA" id="ARBA00022884"/>
    </source>
</evidence>
<dbReference type="GO" id="GO:0008859">
    <property type="term" value="F:exoribonuclease II activity"/>
    <property type="evidence" value="ECO:0007669"/>
    <property type="project" value="UniProtKB-EC"/>
</dbReference>
<dbReference type="Pfam" id="PF00773">
    <property type="entry name" value="RNB"/>
    <property type="match status" value="1"/>
</dbReference>
<accession>A0A0S4M1J5</accession>
<dbReference type="EMBL" id="LN906597">
    <property type="protein sequence ID" value="CUT17651.1"/>
    <property type="molecule type" value="Genomic_DNA"/>
</dbReference>
<dbReference type="InterPro" id="IPR001900">
    <property type="entry name" value="RNase_II/R"/>
</dbReference>
<dbReference type="Gene3D" id="2.40.50.140">
    <property type="entry name" value="Nucleic acid-binding proteins"/>
    <property type="match status" value="1"/>
</dbReference>
<sequence length="646" mass="74006">MSTVPTTHRVIVRRIQPERIVVEMVGHHGRFILEGVERSLVWPGDMCFAERVCSKSDVVKFISHINSTQTCVCYFSEINNKYWAIPEERDLSDRVIDVSGFVLRTINDRSRANVLIKSYKKKKGYYVGEVISTFEDNFLLSQAIERTISVFQLPRSFPSLVDSDLEQLKVFVDPVKDRVDLTDYSFVTIDGDDAKDFDDAVFAEKKSNLFRLVVAVAHVSSYVSWNSAIDEEAYQRATSMYFPSTVIPMLPPTLSEDLCSLCPQKVRLVLCCDMMIDSRINDPIVSYRIYPAKIKSCQRLTYRSVQNCWDGSSNDVLPELLPLMGILFDVFTILKNSAKQRGMLNFNTPAVYFEYDNGRVCDVYNHTRYASEEMIEQCMLAANTCVANFLSLKNLPGSVYRNHEGVSKDSMPLLKQFLSLFGMGSLFDGLTTSKGMQRILDSLSNLSLPHLQLYFLRSMQHAVYCDRNEGHFGLSLKEYTHFTSPIRRYPDLLVQRALDCYLYGKSNIKFNLTEYLEHCSMKERVSESASRYITSFLKCCFMVSHIDKKFSGTISSVTEMGLFVLLDDYPIEGLVHISKLGRDYFIFDACRFRLIGNRSGAAFCLGDRVNVQVKDVDLSMRRIYLSLLNRDKLKKKVIDREGSFRD</sequence>
<evidence type="ECO:0000313" key="9">
    <source>
        <dbReference type="EMBL" id="CUT17651.1"/>
    </source>
</evidence>
<dbReference type="InterPro" id="IPR004476">
    <property type="entry name" value="RNase_II/RNase_R"/>
</dbReference>